<sequence>MNLWEVELGQYNKNDIKKYETIFVLANGYKGLRGSLEFSTLGNRGNFVAGVFDKGQAQVTEIVNCQDPLGFNIYIDNELVNMEECSVDSFKRVLNMKEAILSAELVVTTKSGKTIEINSERYVSKRNVHRWASKYEITPKNFSGKVFIENYIDGSITNSSNDVMNRTKHLGIIQAYDIRPGIALETRTIDKKIGIIELTRLIGENLKGNIFKARRYSQLGEKVVEVYETFMRAGNTETIYKYGTTYTDRDTDEKLYYSALEELNNFVLEGYETEKTSHSDAWDEVWKDIDIQIQGDDKAQVGIRFNLFQLAASAYEGDQKVSIAAKALHGEGYKGHVFWDTEVFMLPFFIYTRPKAAKALLMYRYNTLDGARENARLSGYKGARFPWEAADDGTEVTPKWGFDYEGNAVRIWTGDEEFHINSDIAFGITEYFRVTGDEDFLINFGVEMLLDTAKFWESRVEYNKEEDRYEINSVIGPDEFHEHVNNNVFTNYLAKWNIDKALYFKEWLNGKDENKLKILCNQLCVNEEDFEKWVDISRKIYIPKSEDGTIIEQFQGFFDLDYLPITEYDQNSMPIWPKGVKLDRLGDTQLIKQADVVQLMLMLPEEFSYDIKKANYEYYEKRTMHKSSLSPSMYSILGLAVGDTNNAYKYFMKTVYTDLEDNQGNTDFGLHGASTGGSWQSVVFGFAGLSIGLDGNLKLRPWIPSNWDKLCFGVNWRNSKLQFSIYQDVVEVYSTGENSISVNDRIYKISKNSTVVIKK</sequence>
<reference evidence="9 10" key="1">
    <citation type="submission" date="2020-07" db="EMBL/GenBank/DDBJ databases">
        <title>A new beta-1,3-glucan-decomposing anaerobic bacterium isolated from anoxic soil subjected to biological soil disinfestation.</title>
        <authorList>
            <person name="Ueki A."/>
            <person name="Tonouchi A."/>
        </authorList>
    </citation>
    <scope>NUCLEOTIDE SEQUENCE [LARGE SCALE GENOMIC DNA]</scope>
    <source>
        <strain evidence="9 10">TW1</strain>
    </source>
</reference>
<evidence type="ECO:0000256" key="4">
    <source>
        <dbReference type="PIRSR" id="PIRSR036289-50"/>
    </source>
</evidence>
<dbReference type="InterPro" id="IPR005196">
    <property type="entry name" value="Glyco_hydro_65_N"/>
</dbReference>
<feature type="binding site" evidence="5">
    <location>
        <begin position="592"/>
        <end position="593"/>
    </location>
    <ligand>
        <name>substrate</name>
    </ligand>
</feature>
<dbReference type="GO" id="GO:0030246">
    <property type="term" value="F:carbohydrate binding"/>
    <property type="evidence" value="ECO:0007669"/>
    <property type="project" value="InterPro"/>
</dbReference>
<evidence type="ECO:0000313" key="10">
    <source>
        <dbReference type="Proteomes" id="UP000580568"/>
    </source>
</evidence>
<dbReference type="Pfam" id="PF03636">
    <property type="entry name" value="Glyco_hydro_65N"/>
    <property type="match status" value="1"/>
</dbReference>
<name>A0A6V8SDH6_9CLOT</name>
<dbReference type="AlphaFoldDB" id="A0A6V8SDH6"/>
<evidence type="ECO:0000256" key="2">
    <source>
        <dbReference type="ARBA" id="ARBA00022676"/>
    </source>
</evidence>
<dbReference type="InterPro" id="IPR005194">
    <property type="entry name" value="Glyco_hydro_65_C"/>
</dbReference>
<evidence type="ECO:0000259" key="6">
    <source>
        <dbReference type="Pfam" id="PF03632"/>
    </source>
</evidence>
<feature type="active site" description="Proton donor" evidence="4">
    <location>
        <position position="479"/>
    </location>
</feature>
<protein>
    <submittedName>
        <fullName evidence="9">Kojibiose phosphorylase</fullName>
    </submittedName>
</protein>
<dbReference type="EMBL" id="BLZR01000001">
    <property type="protein sequence ID" value="GFP74505.1"/>
    <property type="molecule type" value="Genomic_DNA"/>
</dbReference>
<evidence type="ECO:0000256" key="5">
    <source>
        <dbReference type="PIRSR" id="PIRSR036289-51"/>
    </source>
</evidence>
<accession>A0A6V8SDH6</accession>
<feature type="binding site" evidence="5">
    <location>
        <begin position="339"/>
        <end position="340"/>
    </location>
    <ligand>
        <name>substrate</name>
    </ligand>
</feature>
<proteinExistence type="inferred from homology"/>
<dbReference type="SUPFAM" id="SSF48208">
    <property type="entry name" value="Six-hairpin glycosidases"/>
    <property type="match status" value="1"/>
</dbReference>
<dbReference type="PANTHER" id="PTHR11051:SF8">
    <property type="entry name" value="PROTEIN-GLUCOSYLGALACTOSYLHYDROXYLYSINE GLUCOSIDASE"/>
    <property type="match status" value="1"/>
</dbReference>
<feature type="domain" description="Glycoside hydrolase family 65 central catalytic" evidence="6">
    <location>
        <begin position="304"/>
        <end position="680"/>
    </location>
</feature>
<dbReference type="InterPro" id="IPR011013">
    <property type="entry name" value="Gal_mutarotase_sf_dom"/>
</dbReference>
<comment type="caution">
    <text evidence="9">The sequence shown here is derived from an EMBL/GenBank/DDBJ whole genome shotgun (WGS) entry which is preliminary data.</text>
</comment>
<dbReference type="Gene3D" id="2.70.98.40">
    <property type="entry name" value="Glycoside hydrolase, family 65, N-terminal domain"/>
    <property type="match status" value="1"/>
</dbReference>
<evidence type="ECO:0000256" key="3">
    <source>
        <dbReference type="ARBA" id="ARBA00022679"/>
    </source>
</evidence>
<evidence type="ECO:0000256" key="1">
    <source>
        <dbReference type="ARBA" id="ARBA00006768"/>
    </source>
</evidence>
<feature type="domain" description="Glycoside hydrolase family 65 C-terminal" evidence="7">
    <location>
        <begin position="694"/>
        <end position="742"/>
    </location>
</feature>
<dbReference type="InterPro" id="IPR008928">
    <property type="entry name" value="6-hairpin_glycosidase_sf"/>
</dbReference>
<keyword evidence="3" id="KW-0808">Transferase</keyword>
<feature type="domain" description="Glycoside hydrolase family 65 N-terminal" evidence="8">
    <location>
        <begin position="10"/>
        <end position="249"/>
    </location>
</feature>
<dbReference type="Pfam" id="PF03633">
    <property type="entry name" value="Glyco_hydro_65C"/>
    <property type="match status" value="1"/>
</dbReference>
<evidence type="ECO:0000313" key="9">
    <source>
        <dbReference type="EMBL" id="GFP74505.1"/>
    </source>
</evidence>
<dbReference type="SUPFAM" id="SSF74650">
    <property type="entry name" value="Galactose mutarotase-like"/>
    <property type="match status" value="1"/>
</dbReference>
<dbReference type="InterPro" id="IPR037018">
    <property type="entry name" value="GH65_N"/>
</dbReference>
<evidence type="ECO:0000259" key="7">
    <source>
        <dbReference type="Pfam" id="PF03633"/>
    </source>
</evidence>
<dbReference type="GO" id="GO:0005975">
    <property type="term" value="P:carbohydrate metabolic process"/>
    <property type="evidence" value="ECO:0007669"/>
    <property type="project" value="InterPro"/>
</dbReference>
<keyword evidence="2" id="KW-0328">Glycosyltransferase</keyword>
<dbReference type="GO" id="GO:0016757">
    <property type="term" value="F:glycosyltransferase activity"/>
    <property type="evidence" value="ECO:0007669"/>
    <property type="project" value="UniProtKB-KW"/>
</dbReference>
<dbReference type="PIRSF" id="PIRSF036289">
    <property type="entry name" value="Glycosyl_hydrolase_malt_phosph"/>
    <property type="match status" value="1"/>
</dbReference>
<organism evidence="9 10">
    <name type="scientific">Clostridium fungisolvens</name>
    <dbReference type="NCBI Taxonomy" id="1604897"/>
    <lineage>
        <taxon>Bacteria</taxon>
        <taxon>Bacillati</taxon>
        <taxon>Bacillota</taxon>
        <taxon>Clostridia</taxon>
        <taxon>Eubacteriales</taxon>
        <taxon>Clostridiaceae</taxon>
        <taxon>Clostridium</taxon>
    </lineage>
</organism>
<dbReference type="RefSeq" id="WP_244638100.1">
    <property type="nucleotide sequence ID" value="NZ_BLZR01000001.1"/>
</dbReference>
<dbReference type="InterPro" id="IPR012341">
    <property type="entry name" value="6hp_glycosidase-like_sf"/>
</dbReference>
<dbReference type="GO" id="GO:0004553">
    <property type="term" value="F:hydrolase activity, hydrolyzing O-glycosyl compounds"/>
    <property type="evidence" value="ECO:0007669"/>
    <property type="project" value="TreeGrafter"/>
</dbReference>
<dbReference type="Gene3D" id="2.60.420.10">
    <property type="entry name" value="Maltose phosphorylase, domain 3"/>
    <property type="match status" value="1"/>
</dbReference>
<dbReference type="Pfam" id="PF03632">
    <property type="entry name" value="Glyco_hydro_65m"/>
    <property type="match status" value="1"/>
</dbReference>
<dbReference type="InterPro" id="IPR005195">
    <property type="entry name" value="Glyco_hydro_65_M"/>
</dbReference>
<dbReference type="InterPro" id="IPR017045">
    <property type="entry name" value="Malt_Pase/Glycosyl_Hdrlase"/>
</dbReference>
<dbReference type="Proteomes" id="UP000580568">
    <property type="component" value="Unassembled WGS sequence"/>
</dbReference>
<evidence type="ECO:0000259" key="8">
    <source>
        <dbReference type="Pfam" id="PF03636"/>
    </source>
</evidence>
<keyword evidence="10" id="KW-1185">Reference proteome</keyword>
<dbReference type="PANTHER" id="PTHR11051">
    <property type="entry name" value="GLYCOSYL HYDROLASE-RELATED"/>
    <property type="match status" value="1"/>
</dbReference>
<dbReference type="Gene3D" id="1.50.10.10">
    <property type="match status" value="1"/>
</dbReference>
<gene>
    <name evidence="9" type="ORF">bsdtw1_00557</name>
</gene>
<comment type="similarity">
    <text evidence="1">Belongs to the glycosyl hydrolase 65 family.</text>
</comment>